<dbReference type="KEGG" id="hrr:HZS55_07115"/>
<dbReference type="OrthoDB" id="268419at2157"/>
<evidence type="ECO:0000313" key="2">
    <source>
        <dbReference type="EMBL" id="QLH77075.1"/>
    </source>
</evidence>
<evidence type="ECO:0000256" key="1">
    <source>
        <dbReference type="SAM" id="Phobius"/>
    </source>
</evidence>
<dbReference type="InterPro" id="IPR058927">
    <property type="entry name" value="OB_2TM"/>
</dbReference>
<dbReference type="GeneID" id="56077620"/>
<name>A0A7D5T5N1_9EURY</name>
<reference evidence="2 3" key="1">
    <citation type="submission" date="2020-07" db="EMBL/GenBank/DDBJ databases">
        <title>Halosimplex pelagicum sp. nov. and Halosimplex rubrum sp. nov., isolated from salted brown alga Laminaria, and emended description of the genus Halosimplex.</title>
        <authorList>
            <person name="Cui H."/>
        </authorList>
    </citation>
    <scope>NUCLEOTIDE SEQUENCE [LARGE SCALE GENOMIC DNA]</scope>
    <source>
        <strain evidence="2 3">R27</strain>
    </source>
</reference>
<feature type="transmembrane region" description="Helical" evidence="1">
    <location>
        <begin position="124"/>
        <end position="142"/>
    </location>
</feature>
<dbReference type="EMBL" id="CP058910">
    <property type="protein sequence ID" value="QLH77075.1"/>
    <property type="molecule type" value="Genomic_DNA"/>
</dbReference>
<dbReference type="Pfam" id="PF26045">
    <property type="entry name" value="OB_2TM_halo"/>
    <property type="match status" value="1"/>
</dbReference>
<organism evidence="2 3">
    <name type="scientific">Halosimplex rubrum</name>
    <dbReference type="NCBI Taxonomy" id="869889"/>
    <lineage>
        <taxon>Archaea</taxon>
        <taxon>Methanobacteriati</taxon>
        <taxon>Methanobacteriota</taxon>
        <taxon>Stenosarchaea group</taxon>
        <taxon>Halobacteria</taxon>
        <taxon>Halobacteriales</taxon>
        <taxon>Haloarculaceae</taxon>
        <taxon>Halosimplex</taxon>
    </lineage>
</organism>
<keyword evidence="1" id="KW-0812">Transmembrane</keyword>
<dbReference type="Proteomes" id="UP000509667">
    <property type="component" value="Chromosome"/>
</dbReference>
<protein>
    <submittedName>
        <fullName evidence="2">Uncharacterized protein</fullName>
    </submittedName>
</protein>
<dbReference type="RefSeq" id="WP_179911006.1">
    <property type="nucleotide sequence ID" value="NZ_CP058910.1"/>
</dbReference>
<gene>
    <name evidence="2" type="ORF">HZS55_07115</name>
</gene>
<accession>A0A7D5T5N1</accession>
<keyword evidence="1" id="KW-0472">Membrane</keyword>
<dbReference type="AlphaFoldDB" id="A0A7D5T5N1"/>
<keyword evidence="3" id="KW-1185">Reference proteome</keyword>
<proteinExistence type="predicted"/>
<evidence type="ECO:0000313" key="3">
    <source>
        <dbReference type="Proteomes" id="UP000509667"/>
    </source>
</evidence>
<keyword evidence="1" id="KW-1133">Transmembrane helix</keyword>
<sequence>MHPLVRLVGVVALVGVLGGLCVHYDAASPAHSPYPETEDLATDYGRYVGEDTLLFGTVQRVDAAADRATMRVDSDEGSFGLTVHGFAERVRPGGVVQVYGTLREGRAIDASTVAVVNPAGGSKGYKYAASAVGALLVLGVFFRRWRVDWRSMTFEVRSDEREVRADG</sequence>